<feature type="transmembrane region" description="Helical" evidence="7">
    <location>
        <begin position="6"/>
        <end position="24"/>
    </location>
</feature>
<keyword evidence="3" id="KW-0349">Heme</keyword>
<evidence type="ECO:0000256" key="2">
    <source>
        <dbReference type="ARBA" id="ARBA00010617"/>
    </source>
</evidence>
<evidence type="ECO:0000313" key="9">
    <source>
        <dbReference type="Proteomes" id="UP001172102"/>
    </source>
</evidence>
<dbReference type="AlphaFoldDB" id="A0AA39ZVS3"/>
<keyword evidence="7" id="KW-0472">Membrane</keyword>
<keyword evidence="4" id="KW-0479">Metal-binding</keyword>
<evidence type="ECO:0000256" key="1">
    <source>
        <dbReference type="ARBA" id="ARBA00001971"/>
    </source>
</evidence>
<name>A0AA39ZVS3_9PEZI</name>
<evidence type="ECO:0000256" key="7">
    <source>
        <dbReference type="SAM" id="Phobius"/>
    </source>
</evidence>
<dbReference type="InterPro" id="IPR036396">
    <property type="entry name" value="Cyt_P450_sf"/>
</dbReference>
<proteinExistence type="inferred from homology"/>
<dbReference type="GO" id="GO:0004497">
    <property type="term" value="F:monooxygenase activity"/>
    <property type="evidence" value="ECO:0007669"/>
    <property type="project" value="UniProtKB-KW"/>
</dbReference>
<dbReference type="GO" id="GO:0020037">
    <property type="term" value="F:heme binding"/>
    <property type="evidence" value="ECO:0007669"/>
    <property type="project" value="InterPro"/>
</dbReference>
<dbReference type="InterPro" id="IPR001128">
    <property type="entry name" value="Cyt_P450"/>
</dbReference>
<evidence type="ECO:0000256" key="6">
    <source>
        <dbReference type="ARBA" id="ARBA00023033"/>
    </source>
</evidence>
<keyword evidence="7" id="KW-0812">Transmembrane</keyword>
<evidence type="ECO:0000256" key="3">
    <source>
        <dbReference type="ARBA" id="ARBA00022617"/>
    </source>
</evidence>
<dbReference type="EMBL" id="JAUKUA010000007">
    <property type="protein sequence ID" value="KAK0704543.1"/>
    <property type="molecule type" value="Genomic_DNA"/>
</dbReference>
<sequence length="375" mass="42879">MTVDSKVYIGGALAFFLLLGRIIYLRYFHPLAKIPGPFLASLTQLYRFYYDYISNGSYYLQFEGFRAKYEHRQYRAILNPFFSRRSVLAQEGIVREKYMFGAPWNSLDREDLGGWFNMLARTTVVPMMKLTPFVSGMMDMLEAIEKDVEKVVDQVRHGIEPEKDTIYHTHQTPPTVQLMVDEGFGFLGAASETAGNAMTMCAFYTLRDATVHAALHKELLEAFPDPTNMDFLALEKLPYLTAVVKEGTRLSYGVLHPLPRVVPETTVFNGHILEKGVTVSMCSWLLHRDPTAFPNPTEFQPERWLSPTSDKPLMDKYFPLAMCEVYVAVGRFFRRFGPGDLEPLRVGPEDFAFEDYFGAFRPTGARDFTVLRAKK</sequence>
<dbReference type="SUPFAM" id="SSF48264">
    <property type="entry name" value="Cytochrome P450"/>
    <property type="match status" value="1"/>
</dbReference>
<comment type="similarity">
    <text evidence="2">Belongs to the cytochrome P450 family.</text>
</comment>
<protein>
    <submittedName>
        <fullName evidence="8">Cytochrome P450</fullName>
    </submittedName>
</protein>
<keyword evidence="7" id="KW-1133">Transmembrane helix</keyword>
<evidence type="ECO:0000256" key="5">
    <source>
        <dbReference type="ARBA" id="ARBA00023004"/>
    </source>
</evidence>
<dbReference type="InterPro" id="IPR002403">
    <property type="entry name" value="Cyt_P450_E_grp-IV"/>
</dbReference>
<dbReference type="InterPro" id="IPR050121">
    <property type="entry name" value="Cytochrome_P450_monoxygenase"/>
</dbReference>
<dbReference type="PRINTS" id="PR00465">
    <property type="entry name" value="EP450IV"/>
</dbReference>
<keyword evidence="9" id="KW-1185">Reference proteome</keyword>
<comment type="cofactor">
    <cofactor evidence="1">
        <name>heme</name>
        <dbReference type="ChEBI" id="CHEBI:30413"/>
    </cofactor>
</comment>
<dbReference type="PANTHER" id="PTHR24305">
    <property type="entry name" value="CYTOCHROME P450"/>
    <property type="match status" value="1"/>
</dbReference>
<dbReference type="Proteomes" id="UP001172102">
    <property type="component" value="Unassembled WGS sequence"/>
</dbReference>
<evidence type="ECO:0000256" key="4">
    <source>
        <dbReference type="ARBA" id="ARBA00022723"/>
    </source>
</evidence>
<gene>
    <name evidence="8" type="ORF">B0H67DRAFT_637127</name>
</gene>
<accession>A0AA39ZVS3</accession>
<reference evidence="8" key="1">
    <citation type="submission" date="2023-06" db="EMBL/GenBank/DDBJ databases">
        <title>Genome-scale phylogeny and comparative genomics of the fungal order Sordariales.</title>
        <authorList>
            <consortium name="Lawrence Berkeley National Laboratory"/>
            <person name="Hensen N."/>
            <person name="Bonometti L."/>
            <person name="Westerberg I."/>
            <person name="Brannstrom I.O."/>
            <person name="Guillou S."/>
            <person name="Cros-Aarteil S."/>
            <person name="Calhoun S."/>
            <person name="Haridas S."/>
            <person name="Kuo A."/>
            <person name="Mondo S."/>
            <person name="Pangilinan J."/>
            <person name="Riley R."/>
            <person name="Labutti K."/>
            <person name="Andreopoulos B."/>
            <person name="Lipzen A."/>
            <person name="Chen C."/>
            <person name="Yanf M."/>
            <person name="Daum C."/>
            <person name="Ng V."/>
            <person name="Clum A."/>
            <person name="Steindorff A."/>
            <person name="Ohm R."/>
            <person name="Martin F."/>
            <person name="Silar P."/>
            <person name="Natvig D."/>
            <person name="Lalanne C."/>
            <person name="Gautier V."/>
            <person name="Ament-Velasquez S.L."/>
            <person name="Kruys A."/>
            <person name="Hutchinson M.I."/>
            <person name="Powell A.J."/>
            <person name="Barry K."/>
            <person name="Miller A.N."/>
            <person name="Grigoriev I.V."/>
            <person name="Debuchy R."/>
            <person name="Gladieux P."/>
            <person name="Thoren M.H."/>
            <person name="Johannesson H."/>
        </authorList>
    </citation>
    <scope>NUCLEOTIDE SEQUENCE</scope>
    <source>
        <strain evidence="8">SMH4607-1</strain>
    </source>
</reference>
<keyword evidence="6" id="KW-0503">Monooxygenase</keyword>
<dbReference type="GO" id="GO:0016705">
    <property type="term" value="F:oxidoreductase activity, acting on paired donors, with incorporation or reduction of molecular oxygen"/>
    <property type="evidence" value="ECO:0007669"/>
    <property type="project" value="InterPro"/>
</dbReference>
<organism evidence="8 9">
    <name type="scientific">Lasiosphaeris hirsuta</name>
    <dbReference type="NCBI Taxonomy" id="260670"/>
    <lineage>
        <taxon>Eukaryota</taxon>
        <taxon>Fungi</taxon>
        <taxon>Dikarya</taxon>
        <taxon>Ascomycota</taxon>
        <taxon>Pezizomycotina</taxon>
        <taxon>Sordariomycetes</taxon>
        <taxon>Sordariomycetidae</taxon>
        <taxon>Sordariales</taxon>
        <taxon>Lasiosphaeriaceae</taxon>
        <taxon>Lasiosphaeris</taxon>
    </lineage>
</organism>
<keyword evidence="6" id="KW-0560">Oxidoreductase</keyword>
<keyword evidence="5" id="KW-0408">Iron</keyword>
<dbReference type="PANTHER" id="PTHR24305:SF166">
    <property type="entry name" value="CYTOCHROME P450 12A4, MITOCHONDRIAL-RELATED"/>
    <property type="match status" value="1"/>
</dbReference>
<evidence type="ECO:0000313" key="8">
    <source>
        <dbReference type="EMBL" id="KAK0704543.1"/>
    </source>
</evidence>
<dbReference type="GO" id="GO:0005506">
    <property type="term" value="F:iron ion binding"/>
    <property type="evidence" value="ECO:0007669"/>
    <property type="project" value="InterPro"/>
</dbReference>
<dbReference type="Pfam" id="PF00067">
    <property type="entry name" value="p450"/>
    <property type="match status" value="1"/>
</dbReference>
<dbReference type="Gene3D" id="1.10.630.10">
    <property type="entry name" value="Cytochrome P450"/>
    <property type="match status" value="1"/>
</dbReference>
<comment type="caution">
    <text evidence="8">The sequence shown here is derived from an EMBL/GenBank/DDBJ whole genome shotgun (WGS) entry which is preliminary data.</text>
</comment>